<sequence length="323" mass="35430">MTRGQPVRVRMMSYNLYNYGAASPRRESVHEVIRAADPDVLAVQEIHAPGDNPRPRAAQLVRELAAATGLCCETTGGQITVAVGNMGYHVAVLWRPGLTPLNWQPWSATLHHAMGTLVLDIGGTPVAHATAHLTPFGRGQRVDEAEKVVATMTRPPAVGGLLGMDANCVLADHVLLRVEHGDPTPYPQDEKTRYIRYDSDPFAHATEWSPEFVYQCDRGESPNTYLPGEKRPWRADRRTGDVLAAGLADAAVLTGTPWQQTAGHWPSDPYPDRRFDTLRVTPAFAPAVTDFQVIRTDLALSASDHLPIMTTYTPDRIPAAPRH</sequence>
<dbReference type="GO" id="GO:0004527">
    <property type="term" value="F:exonuclease activity"/>
    <property type="evidence" value="ECO:0007669"/>
    <property type="project" value="UniProtKB-KW"/>
</dbReference>
<dbReference type="RefSeq" id="WP_157185776.1">
    <property type="nucleotide sequence ID" value="NZ_JACHIT010000002.1"/>
</dbReference>
<keyword evidence="2" id="KW-0540">Nuclease</keyword>
<feature type="domain" description="Endonuclease/exonuclease/phosphatase" evidence="1">
    <location>
        <begin position="12"/>
        <end position="178"/>
    </location>
</feature>
<name>A0A7W9PIN4_9NOCA</name>
<dbReference type="InterPro" id="IPR036691">
    <property type="entry name" value="Endo/exonu/phosph_ase_sf"/>
</dbReference>
<dbReference type="SUPFAM" id="SSF56219">
    <property type="entry name" value="DNase I-like"/>
    <property type="match status" value="1"/>
</dbReference>
<dbReference type="Pfam" id="PF03372">
    <property type="entry name" value="Exo_endo_phos"/>
    <property type="match status" value="1"/>
</dbReference>
<accession>A0A7W9PIN4</accession>
<keyword evidence="2" id="KW-0378">Hydrolase</keyword>
<comment type="caution">
    <text evidence="2">The sequence shown here is derived from an EMBL/GenBank/DDBJ whole genome shotgun (WGS) entry which is preliminary data.</text>
</comment>
<keyword evidence="3" id="KW-1185">Reference proteome</keyword>
<dbReference type="Proteomes" id="UP000540412">
    <property type="component" value="Unassembled WGS sequence"/>
</dbReference>
<keyword evidence="2" id="KW-0269">Exonuclease</keyword>
<organism evidence="2 3">
    <name type="scientific">Nocardia transvalensis</name>
    <dbReference type="NCBI Taxonomy" id="37333"/>
    <lineage>
        <taxon>Bacteria</taxon>
        <taxon>Bacillati</taxon>
        <taxon>Actinomycetota</taxon>
        <taxon>Actinomycetes</taxon>
        <taxon>Mycobacteriales</taxon>
        <taxon>Nocardiaceae</taxon>
        <taxon>Nocardia</taxon>
    </lineage>
</organism>
<keyword evidence="2" id="KW-0255">Endonuclease</keyword>
<reference evidence="2 3" key="1">
    <citation type="submission" date="2020-08" db="EMBL/GenBank/DDBJ databases">
        <title>Sequencing the genomes of 1000 actinobacteria strains.</title>
        <authorList>
            <person name="Klenk H.-P."/>
        </authorList>
    </citation>
    <scope>NUCLEOTIDE SEQUENCE [LARGE SCALE GENOMIC DNA]</scope>
    <source>
        <strain evidence="2 3">DSM 43582</strain>
    </source>
</reference>
<dbReference type="AlphaFoldDB" id="A0A7W9PIN4"/>
<evidence type="ECO:0000259" key="1">
    <source>
        <dbReference type="Pfam" id="PF03372"/>
    </source>
</evidence>
<dbReference type="GO" id="GO:0004519">
    <property type="term" value="F:endonuclease activity"/>
    <property type="evidence" value="ECO:0007669"/>
    <property type="project" value="UniProtKB-KW"/>
</dbReference>
<dbReference type="Gene3D" id="3.60.10.10">
    <property type="entry name" value="Endonuclease/exonuclease/phosphatase"/>
    <property type="match status" value="1"/>
</dbReference>
<evidence type="ECO:0000313" key="3">
    <source>
        <dbReference type="Proteomes" id="UP000540412"/>
    </source>
</evidence>
<proteinExistence type="predicted"/>
<dbReference type="EMBL" id="JACHIT010000002">
    <property type="protein sequence ID" value="MBB5916805.1"/>
    <property type="molecule type" value="Genomic_DNA"/>
</dbReference>
<evidence type="ECO:0000313" key="2">
    <source>
        <dbReference type="EMBL" id="MBB5916805.1"/>
    </source>
</evidence>
<gene>
    <name evidence="2" type="ORF">BJY24_005717</name>
</gene>
<protein>
    <submittedName>
        <fullName evidence="2">Endonuclease/exonuclease/phosphatase family metal-dependent hydrolase</fullName>
    </submittedName>
</protein>
<dbReference type="InterPro" id="IPR005135">
    <property type="entry name" value="Endo/exonuclease/phosphatase"/>
</dbReference>